<protein>
    <submittedName>
        <fullName evidence="1">Uncharacterized protein</fullName>
    </submittedName>
</protein>
<gene>
    <name evidence="1" type="ORF">Ami3637_15150</name>
</gene>
<accession>A0A6P1MI13</accession>
<name>A0A6P1MI13_9FIRM</name>
<dbReference type="Proteomes" id="UP000463883">
    <property type="component" value="Chromosome"/>
</dbReference>
<evidence type="ECO:0000313" key="2">
    <source>
        <dbReference type="Proteomes" id="UP000463883"/>
    </source>
</evidence>
<keyword evidence="2" id="KW-1185">Reference proteome</keyword>
<dbReference type="KEGG" id="amic:Ami3637_15150"/>
<organism evidence="1 2">
    <name type="scientific">Aminipila terrae</name>
    <dbReference type="NCBI Taxonomy" id="2697030"/>
    <lineage>
        <taxon>Bacteria</taxon>
        <taxon>Bacillati</taxon>
        <taxon>Bacillota</taxon>
        <taxon>Clostridia</taxon>
        <taxon>Peptostreptococcales</taxon>
        <taxon>Anaerovoracaceae</taxon>
        <taxon>Aminipila</taxon>
    </lineage>
</organism>
<dbReference type="AlphaFoldDB" id="A0A6P1MI13"/>
<dbReference type="RefSeq" id="WP_162363302.1">
    <property type="nucleotide sequence ID" value="NZ_CP047591.1"/>
</dbReference>
<dbReference type="EMBL" id="CP047591">
    <property type="protein sequence ID" value="QHI73537.1"/>
    <property type="molecule type" value="Genomic_DNA"/>
</dbReference>
<sequence>MLGKEYYVEKLKVYIGDNDNENTIITKGITFFEPVVLLCNKELSAGDTIILENEGDFFAEKN</sequence>
<proteinExistence type="predicted"/>
<reference evidence="1 2" key="1">
    <citation type="submission" date="2020-01" db="EMBL/GenBank/DDBJ databases">
        <title>Genomic analysis of Aminipila sp. CBA3637.</title>
        <authorList>
            <person name="Kim Y.B."/>
            <person name="Roh S.W."/>
        </authorList>
    </citation>
    <scope>NUCLEOTIDE SEQUENCE [LARGE SCALE GENOMIC DNA]</scope>
    <source>
        <strain evidence="1 2">CBA3637</strain>
    </source>
</reference>
<evidence type="ECO:0000313" key="1">
    <source>
        <dbReference type="EMBL" id="QHI73537.1"/>
    </source>
</evidence>